<evidence type="ECO:0000256" key="3">
    <source>
        <dbReference type="ARBA" id="ARBA00022970"/>
    </source>
</evidence>
<dbReference type="Pfam" id="PF13458">
    <property type="entry name" value="Peripla_BP_6"/>
    <property type="match status" value="1"/>
</dbReference>
<keyword evidence="3" id="KW-0029">Amino-acid transport</keyword>
<dbReference type="SUPFAM" id="SSF53822">
    <property type="entry name" value="Periplasmic binding protein-like I"/>
    <property type="match status" value="1"/>
</dbReference>
<organism evidence="5 6">
    <name type="scientific">Rubrimonas cliftonensis</name>
    <dbReference type="NCBI Taxonomy" id="89524"/>
    <lineage>
        <taxon>Bacteria</taxon>
        <taxon>Pseudomonadati</taxon>
        <taxon>Pseudomonadota</taxon>
        <taxon>Alphaproteobacteria</taxon>
        <taxon>Rhodobacterales</taxon>
        <taxon>Paracoccaceae</taxon>
        <taxon>Rubrimonas</taxon>
    </lineage>
</organism>
<dbReference type="EMBL" id="FNQM01000070">
    <property type="protein sequence ID" value="SEB08734.1"/>
    <property type="molecule type" value="Genomic_DNA"/>
</dbReference>
<dbReference type="PANTHER" id="PTHR30483:SF6">
    <property type="entry name" value="PERIPLASMIC BINDING PROTEIN OF ABC TRANSPORTER FOR NATURAL AMINO ACIDS"/>
    <property type="match status" value="1"/>
</dbReference>
<keyword evidence="6" id="KW-1185">Reference proteome</keyword>
<evidence type="ECO:0000313" key="5">
    <source>
        <dbReference type="EMBL" id="SEB08734.1"/>
    </source>
</evidence>
<dbReference type="Gene3D" id="3.40.50.2300">
    <property type="match status" value="4"/>
</dbReference>
<gene>
    <name evidence="5" type="ORF">SAMN05444370_1701</name>
</gene>
<keyword evidence="2" id="KW-0732">Signal</keyword>
<dbReference type="STRING" id="89524.SAMN05444370_1701"/>
<sequence>AAGAGAAEIKAAVLRVERERPLPLSRLDLPAGDEGFAGARVATADNATTGRFLGQTYETVEVTVAEADIGARLDALVAEGVSVVVTLADADATLAAADHLAGTDVLVINADAADDRLRGADCRANLFHVSPSRAMLADGLAQYLVWKRWTDWVIVHGSHPRDVAKGEAFARAAQKFGARVVETRVFEDAGGARRTDSGHVLVQRQIPVFMQNLPEHHVVVVADESEVFGAYIPYRAWDARPVAGDAGLIASNWDASFEGFGATQMQRRFEKAAGRAMTDLDYNVWAALRAVGEAVTRTASDDPAVLRDFMRGDTFELAAFKGQPLTFRAWNNQLRQAVILADGKLVVTLSPQEEFLHQRTRLDTLGYDEPESACRF</sequence>
<evidence type="ECO:0000259" key="4">
    <source>
        <dbReference type="Pfam" id="PF13458"/>
    </source>
</evidence>
<protein>
    <submittedName>
        <fullName evidence="5">Amino acid/amide ABC transporter substrate-binding protein, HAAT family</fullName>
    </submittedName>
</protein>
<feature type="non-terminal residue" evidence="5">
    <location>
        <position position="1"/>
    </location>
</feature>
<evidence type="ECO:0000313" key="6">
    <source>
        <dbReference type="Proteomes" id="UP000198703"/>
    </source>
</evidence>
<dbReference type="NCBIfam" id="TIGR03863">
    <property type="entry name" value="PQQ_ABC_bind"/>
    <property type="match status" value="1"/>
</dbReference>
<evidence type="ECO:0000256" key="2">
    <source>
        <dbReference type="ARBA" id="ARBA00022729"/>
    </source>
</evidence>
<dbReference type="PANTHER" id="PTHR30483">
    <property type="entry name" value="LEUCINE-SPECIFIC-BINDING PROTEIN"/>
    <property type="match status" value="1"/>
</dbReference>
<dbReference type="CDD" id="cd06268">
    <property type="entry name" value="PBP1_ABC_transporter_LIVBP-like"/>
    <property type="match status" value="1"/>
</dbReference>
<dbReference type="Proteomes" id="UP000198703">
    <property type="component" value="Unassembled WGS sequence"/>
</dbReference>
<reference evidence="5 6" key="1">
    <citation type="submission" date="2016-10" db="EMBL/GenBank/DDBJ databases">
        <authorList>
            <person name="de Groot N.N."/>
        </authorList>
    </citation>
    <scope>NUCLEOTIDE SEQUENCE [LARGE SCALE GENOMIC DNA]</scope>
    <source>
        <strain evidence="5 6">DSM 15345</strain>
    </source>
</reference>
<feature type="domain" description="Leucine-binding protein" evidence="4">
    <location>
        <begin position="37"/>
        <end position="187"/>
    </location>
</feature>
<dbReference type="InterPro" id="IPR022478">
    <property type="entry name" value="ABC_transptr_sub-bd_PQQ"/>
</dbReference>
<dbReference type="AlphaFoldDB" id="A0A1H4GGP5"/>
<accession>A0A1H4GGP5</accession>
<comment type="similarity">
    <text evidence="1">Belongs to the leucine-binding protein family.</text>
</comment>
<proteinExistence type="inferred from homology"/>
<evidence type="ECO:0000256" key="1">
    <source>
        <dbReference type="ARBA" id="ARBA00010062"/>
    </source>
</evidence>
<dbReference type="GO" id="GO:0006865">
    <property type="term" value="P:amino acid transport"/>
    <property type="evidence" value="ECO:0007669"/>
    <property type="project" value="UniProtKB-KW"/>
</dbReference>
<dbReference type="InterPro" id="IPR051010">
    <property type="entry name" value="BCAA_transport"/>
</dbReference>
<dbReference type="InterPro" id="IPR028081">
    <property type="entry name" value="Leu-bd"/>
</dbReference>
<dbReference type="RefSeq" id="WP_342741637.1">
    <property type="nucleotide sequence ID" value="NZ_FNQM01000070.1"/>
</dbReference>
<name>A0A1H4GGP5_9RHOB</name>
<keyword evidence="3" id="KW-0813">Transport</keyword>
<dbReference type="InterPro" id="IPR028082">
    <property type="entry name" value="Peripla_BP_I"/>
</dbReference>